<dbReference type="PANTHER" id="PTHR48078">
    <property type="entry name" value="THREONINE DEHYDRATASE, MITOCHONDRIAL-RELATED"/>
    <property type="match status" value="1"/>
</dbReference>
<comment type="similarity">
    <text evidence="2">Belongs to the serine/threonine dehydratase family.</text>
</comment>
<sequence length="463" mass="49218">MSTTEKPATTSTEQTQTEVPAAATSGDEGAKAGPTEVAWDALQHLHAHDPWVNVQLAKARLARYMHPTMCSRGRPVPGTQLEVWYKCDHLRQTGSYKERGALNALLQLTPEEAQRGVIAASAGNHAQALARWGKAVGVPVTVVMPHVAPITKVENCKFLGAEVVLAGRNFGEAKADAEKRCRERGMVYINGYDHPAVIAGAGTCGLEILDQLPDVDAIIVPVGGGGLIAGIALAVKRLNPRVKVIGVESERCPSMCNALRAGKPVFTNVGAGGTIADGLSVSVVGANAFKLVREFVDEVITTTEASISLAILHLLETEKLLVEGAGCAGLAAIMSGRFDHSLRGKKVCTILCGGNIDMTVLGRVIEKGLYSSGRMLQFDCAISDRVGGLAHFMNCLALTGASVKNIMQEHPFISDMGVVAVHLTVETMNAAHARQVVKQMDEQGFKLKLADDKKYSDVNLSRL</sequence>
<name>A0A0S4IP22_BODSA</name>
<evidence type="ECO:0000256" key="8">
    <source>
        <dbReference type="ARBA" id="ARBA00056426"/>
    </source>
</evidence>
<comment type="catalytic activity">
    <reaction evidence="7">
        <text>L-serine = D-serine</text>
        <dbReference type="Rhea" id="RHEA:10980"/>
        <dbReference type="ChEBI" id="CHEBI:33384"/>
        <dbReference type="ChEBI" id="CHEBI:35247"/>
        <dbReference type="EC" id="5.1.1.18"/>
    </reaction>
</comment>
<reference evidence="17" key="1">
    <citation type="submission" date="2015-09" db="EMBL/GenBank/DDBJ databases">
        <authorList>
            <consortium name="Pathogen Informatics"/>
        </authorList>
    </citation>
    <scope>NUCLEOTIDE SEQUENCE [LARGE SCALE GENOMIC DNA]</scope>
    <source>
        <strain evidence="17">Lake Konstanz</strain>
    </source>
</reference>
<evidence type="ECO:0000256" key="12">
    <source>
        <dbReference type="ARBA" id="ARBA00081060"/>
    </source>
</evidence>
<evidence type="ECO:0000256" key="6">
    <source>
        <dbReference type="ARBA" id="ARBA00050422"/>
    </source>
</evidence>
<evidence type="ECO:0000256" key="9">
    <source>
        <dbReference type="ARBA" id="ARBA00066592"/>
    </source>
</evidence>
<dbReference type="FunFam" id="3.40.50.1100:FF:000041">
    <property type="entry name" value="Threonine ammonia-lyase, variant"/>
    <property type="match status" value="1"/>
</dbReference>
<evidence type="ECO:0000256" key="4">
    <source>
        <dbReference type="ARBA" id="ARBA00023239"/>
    </source>
</evidence>
<evidence type="ECO:0000313" key="16">
    <source>
        <dbReference type="EMBL" id="CUE97162.1"/>
    </source>
</evidence>
<keyword evidence="3" id="KW-0663">Pyridoxal phosphate</keyword>
<evidence type="ECO:0000256" key="5">
    <source>
        <dbReference type="ARBA" id="ARBA00031418"/>
    </source>
</evidence>
<dbReference type="GO" id="GO:0030170">
    <property type="term" value="F:pyridoxal phosphate binding"/>
    <property type="evidence" value="ECO:0007669"/>
    <property type="project" value="UniProtKB-ARBA"/>
</dbReference>
<feature type="domain" description="Tryptophan synthase beta chain-like PALP" evidence="15">
    <location>
        <begin position="79"/>
        <end position="353"/>
    </location>
</feature>
<dbReference type="AlphaFoldDB" id="A0A0S4IP22"/>
<dbReference type="CDD" id="cd01562">
    <property type="entry name" value="Thr-dehyd"/>
    <property type="match status" value="1"/>
</dbReference>
<evidence type="ECO:0000256" key="2">
    <source>
        <dbReference type="ARBA" id="ARBA00010869"/>
    </source>
</evidence>
<proteinExistence type="inferred from homology"/>
<keyword evidence="17" id="KW-1185">Reference proteome</keyword>
<dbReference type="GO" id="GO:0030378">
    <property type="term" value="F:serine racemase activity"/>
    <property type="evidence" value="ECO:0007669"/>
    <property type="project" value="UniProtKB-EC"/>
</dbReference>
<dbReference type="NCBIfam" id="TIGR01127">
    <property type="entry name" value="ilvA_1Cterm"/>
    <property type="match status" value="1"/>
</dbReference>
<evidence type="ECO:0000256" key="1">
    <source>
        <dbReference type="ARBA" id="ARBA00001933"/>
    </source>
</evidence>
<keyword evidence="4" id="KW-0456">Lyase</keyword>
<evidence type="ECO:0000259" key="15">
    <source>
        <dbReference type="Pfam" id="PF00291"/>
    </source>
</evidence>
<evidence type="ECO:0000313" key="17">
    <source>
        <dbReference type="Proteomes" id="UP000051952"/>
    </source>
</evidence>
<dbReference type="PANTHER" id="PTHR48078:SF19">
    <property type="entry name" value="ACT DOMAIN-CONTAINING PROTEIN"/>
    <property type="match status" value="1"/>
</dbReference>
<feature type="region of interest" description="Disordered" evidence="14">
    <location>
        <begin position="1"/>
        <end position="32"/>
    </location>
</feature>
<dbReference type="Gene3D" id="3.40.50.1100">
    <property type="match status" value="2"/>
</dbReference>
<evidence type="ECO:0000256" key="13">
    <source>
        <dbReference type="ARBA" id="ARBA00081761"/>
    </source>
</evidence>
<dbReference type="OrthoDB" id="271064at2759"/>
<dbReference type="GO" id="GO:0003941">
    <property type="term" value="F:L-serine ammonia-lyase activity"/>
    <property type="evidence" value="ECO:0007669"/>
    <property type="project" value="TreeGrafter"/>
</dbReference>
<evidence type="ECO:0000256" key="7">
    <source>
        <dbReference type="ARBA" id="ARBA00051769"/>
    </source>
</evidence>
<dbReference type="InterPro" id="IPR036052">
    <property type="entry name" value="TrpB-like_PALP_sf"/>
</dbReference>
<comment type="catalytic activity">
    <reaction evidence="6">
        <text>D-serine = pyruvate + NH4(+)</text>
        <dbReference type="Rhea" id="RHEA:13977"/>
        <dbReference type="ChEBI" id="CHEBI:15361"/>
        <dbReference type="ChEBI" id="CHEBI:28938"/>
        <dbReference type="ChEBI" id="CHEBI:35247"/>
        <dbReference type="EC" id="4.3.1.18"/>
    </reaction>
</comment>
<dbReference type="GO" id="GO:0005524">
    <property type="term" value="F:ATP binding"/>
    <property type="evidence" value="ECO:0007669"/>
    <property type="project" value="UniProtKB-ARBA"/>
</dbReference>
<evidence type="ECO:0000256" key="14">
    <source>
        <dbReference type="SAM" id="MobiDB-lite"/>
    </source>
</evidence>
<dbReference type="GO" id="GO:0008721">
    <property type="term" value="F:D-serine ammonia-lyase activity"/>
    <property type="evidence" value="ECO:0007669"/>
    <property type="project" value="UniProtKB-EC"/>
</dbReference>
<dbReference type="Proteomes" id="UP000051952">
    <property type="component" value="Unassembled WGS sequence"/>
</dbReference>
<evidence type="ECO:0000256" key="10">
    <source>
        <dbReference type="ARBA" id="ARBA00070760"/>
    </source>
</evidence>
<dbReference type="EC" id="5.1.1.18" evidence="9"/>
<dbReference type="SUPFAM" id="SSF53686">
    <property type="entry name" value="Tryptophan synthase beta subunit-like PLP-dependent enzymes"/>
    <property type="match status" value="1"/>
</dbReference>
<dbReference type="InterPro" id="IPR005789">
    <property type="entry name" value="Thr_deHydtase_catblc"/>
</dbReference>
<dbReference type="VEuPathDB" id="TriTrypDB:BSAL_57805"/>
<dbReference type="EMBL" id="CYKH01000220">
    <property type="protein sequence ID" value="CUE97162.1"/>
    <property type="molecule type" value="Genomic_DNA"/>
</dbReference>
<dbReference type="FunFam" id="3.40.50.1100:FF:000007">
    <property type="entry name" value="L-threonine dehydratase catabolic TdcB"/>
    <property type="match status" value="1"/>
</dbReference>
<dbReference type="GO" id="GO:0009097">
    <property type="term" value="P:isoleucine biosynthetic process"/>
    <property type="evidence" value="ECO:0007669"/>
    <property type="project" value="TreeGrafter"/>
</dbReference>
<comment type="function">
    <text evidence="8">Catalyzes the synthesis of D-serine from L-serine. D-serine is a key coagonist with glutamate at NMDA receptors. Has dehydratase activity towards both L-serine and D-serine.</text>
</comment>
<dbReference type="InterPro" id="IPR001926">
    <property type="entry name" value="TrpB-like_PALP"/>
</dbReference>
<gene>
    <name evidence="16" type="ORF">BSAL_57805</name>
</gene>
<accession>A0A0S4IP22</accession>
<evidence type="ECO:0000256" key="3">
    <source>
        <dbReference type="ARBA" id="ARBA00022898"/>
    </source>
</evidence>
<dbReference type="InterPro" id="IPR050147">
    <property type="entry name" value="Ser/Thr_Dehydratase"/>
</dbReference>
<dbReference type="GO" id="GO:0006565">
    <property type="term" value="P:L-serine catabolic process"/>
    <property type="evidence" value="ECO:0007669"/>
    <property type="project" value="TreeGrafter"/>
</dbReference>
<feature type="compositionally biased region" description="Polar residues" evidence="14">
    <location>
        <begin position="1"/>
        <end position="18"/>
    </location>
</feature>
<dbReference type="GO" id="GO:0006567">
    <property type="term" value="P:L-threonine catabolic process"/>
    <property type="evidence" value="ECO:0007669"/>
    <property type="project" value="InterPro"/>
</dbReference>
<protein>
    <recommendedName>
        <fullName evidence="10">Serine racemase</fullName>
        <ecNumber evidence="9">5.1.1.18</ecNumber>
    </recommendedName>
    <alternativeName>
        <fullName evidence="11">D-serine ammonia-lyase</fullName>
    </alternativeName>
    <alternativeName>
        <fullName evidence="13">D-serine dehydratase</fullName>
    </alternativeName>
    <alternativeName>
        <fullName evidence="12">L-serine ammonia-lyase</fullName>
    </alternativeName>
    <alternativeName>
        <fullName evidence="5">L-serine dehydratase</fullName>
    </alternativeName>
</protein>
<evidence type="ECO:0000256" key="11">
    <source>
        <dbReference type="ARBA" id="ARBA00076108"/>
    </source>
</evidence>
<dbReference type="OMA" id="QTQHLGQ"/>
<dbReference type="GO" id="GO:0004794">
    <property type="term" value="F:threonine deaminase activity"/>
    <property type="evidence" value="ECO:0007669"/>
    <property type="project" value="InterPro"/>
</dbReference>
<comment type="cofactor">
    <cofactor evidence="1">
        <name>pyridoxal 5'-phosphate</name>
        <dbReference type="ChEBI" id="CHEBI:597326"/>
    </cofactor>
</comment>
<dbReference type="Pfam" id="PF00291">
    <property type="entry name" value="PALP"/>
    <property type="match status" value="1"/>
</dbReference>
<organism evidence="16 17">
    <name type="scientific">Bodo saltans</name>
    <name type="common">Flagellated protozoan</name>
    <dbReference type="NCBI Taxonomy" id="75058"/>
    <lineage>
        <taxon>Eukaryota</taxon>
        <taxon>Discoba</taxon>
        <taxon>Euglenozoa</taxon>
        <taxon>Kinetoplastea</taxon>
        <taxon>Metakinetoplastina</taxon>
        <taxon>Eubodonida</taxon>
        <taxon>Bodonidae</taxon>
        <taxon>Bodo</taxon>
    </lineage>
</organism>